<dbReference type="InterPro" id="IPR003148">
    <property type="entry name" value="RCK_N"/>
</dbReference>
<dbReference type="PANTHER" id="PTHR43833">
    <property type="entry name" value="POTASSIUM CHANNEL PROTEIN 2-RELATED-RELATED"/>
    <property type="match status" value="1"/>
</dbReference>
<reference evidence="6" key="1">
    <citation type="journal article" date="2020" name="mSystems">
        <title>Genome- and Community-Level Interaction Insights into Carbon Utilization and Element Cycling Functions of Hydrothermarchaeota in Hydrothermal Sediment.</title>
        <authorList>
            <person name="Zhou Z."/>
            <person name="Liu Y."/>
            <person name="Xu W."/>
            <person name="Pan J."/>
            <person name="Luo Z.H."/>
            <person name="Li M."/>
        </authorList>
    </citation>
    <scope>NUCLEOTIDE SEQUENCE [LARGE SCALE GENOMIC DNA]</scope>
    <source>
        <strain evidence="5">SpSt-638</strain>
        <strain evidence="6">SpSt-648</strain>
    </source>
</reference>
<dbReference type="SUPFAM" id="SSF51735">
    <property type="entry name" value="NAD(P)-binding Rossmann-fold domains"/>
    <property type="match status" value="1"/>
</dbReference>
<comment type="caution">
    <text evidence="6">The sequence shown here is derived from an EMBL/GenBank/DDBJ whole genome shotgun (WGS) entry which is preliminary data.</text>
</comment>
<evidence type="ECO:0000256" key="2">
    <source>
        <dbReference type="ARBA" id="ARBA00023065"/>
    </source>
</evidence>
<dbReference type="PROSITE" id="PS51202">
    <property type="entry name" value="RCK_C"/>
    <property type="match status" value="1"/>
</dbReference>
<dbReference type="Gene3D" id="3.40.50.720">
    <property type="entry name" value="NAD(P)-binding Rossmann-like Domain"/>
    <property type="match status" value="1"/>
</dbReference>
<dbReference type="GO" id="GO:0006813">
    <property type="term" value="P:potassium ion transport"/>
    <property type="evidence" value="ECO:0007669"/>
    <property type="project" value="InterPro"/>
</dbReference>
<feature type="domain" description="RCK C-terminal" evidence="4">
    <location>
        <begin position="140"/>
        <end position="218"/>
    </location>
</feature>
<name>A0A7C4JMH3_STAMA</name>
<evidence type="ECO:0000259" key="3">
    <source>
        <dbReference type="PROSITE" id="PS51201"/>
    </source>
</evidence>
<evidence type="ECO:0000313" key="5">
    <source>
        <dbReference type="EMBL" id="HGQ59677.1"/>
    </source>
</evidence>
<dbReference type="Gene3D" id="3.30.70.1450">
    <property type="entry name" value="Regulator of K+ conductance, C-terminal domain"/>
    <property type="match status" value="1"/>
</dbReference>
<keyword evidence="2" id="KW-0406">Ion transport</keyword>
<dbReference type="Pfam" id="PF02254">
    <property type="entry name" value="TrkA_N"/>
    <property type="match status" value="1"/>
</dbReference>
<evidence type="ECO:0000259" key="4">
    <source>
        <dbReference type="PROSITE" id="PS51202"/>
    </source>
</evidence>
<proteinExistence type="predicted"/>
<keyword evidence="1" id="KW-0813">Transport</keyword>
<sequence length="218" mass="25137">MKILIVGGGKDAEELLSRLDLRKHSVVLVEKDPDRRKDIMSKFDVIVIGRDATDSSIYTKEININDIDAIVALTDDDETNIFITALGKLLKIPYRICKLKEPEKEKLVRELELGIPISRDYVVSYIIETYLKSLKEPIKMGEVEFNSSTYHIYIYTIPEESSLNGKSLIDVKNNFKDVFFLLVFDGKKFFVPNKNYVFQTGDQLIFMVREESRAKEVE</sequence>
<dbReference type="InterPro" id="IPR036721">
    <property type="entry name" value="RCK_C_sf"/>
</dbReference>
<gene>
    <name evidence="5" type="ORF">ENU09_03070</name>
    <name evidence="6" type="ORF">ENU20_02970</name>
</gene>
<dbReference type="EMBL" id="DTBE01000078">
    <property type="protein sequence ID" value="HGQ59677.1"/>
    <property type="molecule type" value="Genomic_DNA"/>
</dbReference>
<dbReference type="Pfam" id="PF02080">
    <property type="entry name" value="TrkA_C"/>
    <property type="match status" value="1"/>
</dbReference>
<dbReference type="InterPro" id="IPR050721">
    <property type="entry name" value="Trk_Ktr_HKT_K-transport"/>
</dbReference>
<dbReference type="PANTHER" id="PTHR43833:SF5">
    <property type="entry name" value="TRK SYSTEM POTASSIUM UPTAKE PROTEIN TRKA"/>
    <property type="match status" value="1"/>
</dbReference>
<dbReference type="InterPro" id="IPR006037">
    <property type="entry name" value="RCK_C"/>
</dbReference>
<dbReference type="SUPFAM" id="SSF116726">
    <property type="entry name" value="TrkA C-terminal domain-like"/>
    <property type="match status" value="1"/>
</dbReference>
<dbReference type="EMBL" id="DTBP01000018">
    <property type="protein sequence ID" value="HGQ74021.1"/>
    <property type="molecule type" value="Genomic_DNA"/>
</dbReference>
<dbReference type="PROSITE" id="PS51201">
    <property type="entry name" value="RCK_N"/>
    <property type="match status" value="1"/>
</dbReference>
<dbReference type="AlphaFoldDB" id="A0A7C4JMH3"/>
<accession>A0A7C4JMH3</accession>
<evidence type="ECO:0000256" key="1">
    <source>
        <dbReference type="ARBA" id="ARBA00022448"/>
    </source>
</evidence>
<dbReference type="GO" id="GO:0008324">
    <property type="term" value="F:monoatomic cation transmembrane transporter activity"/>
    <property type="evidence" value="ECO:0007669"/>
    <property type="project" value="InterPro"/>
</dbReference>
<dbReference type="InterPro" id="IPR036291">
    <property type="entry name" value="NAD(P)-bd_dom_sf"/>
</dbReference>
<evidence type="ECO:0000313" key="6">
    <source>
        <dbReference type="EMBL" id="HGQ74021.1"/>
    </source>
</evidence>
<feature type="domain" description="RCK N-terminal" evidence="3">
    <location>
        <begin position="1"/>
        <end position="123"/>
    </location>
</feature>
<organism evidence="6">
    <name type="scientific">Staphylothermus marinus</name>
    <dbReference type="NCBI Taxonomy" id="2280"/>
    <lineage>
        <taxon>Archaea</taxon>
        <taxon>Thermoproteota</taxon>
        <taxon>Thermoprotei</taxon>
        <taxon>Desulfurococcales</taxon>
        <taxon>Desulfurococcaceae</taxon>
        <taxon>Staphylothermus</taxon>
    </lineage>
</organism>
<protein>
    <submittedName>
        <fullName evidence="6">TrkA family potassium uptake protein</fullName>
    </submittedName>
</protein>